<comment type="caution">
    <text evidence="1">The sequence shown here is derived from an EMBL/GenBank/DDBJ whole genome shotgun (WGS) entry which is preliminary data.</text>
</comment>
<gene>
    <name evidence="1" type="ORF">A2214_01955</name>
</gene>
<dbReference type="AlphaFoldDB" id="A0A1G1ZWP0"/>
<proteinExistence type="predicted"/>
<organism evidence="1 2">
    <name type="scientific">Candidatus Harrisonbacteria bacterium RIFOXYA1_FULL_48_8</name>
    <dbReference type="NCBI Taxonomy" id="1798411"/>
    <lineage>
        <taxon>Bacteria</taxon>
        <taxon>Candidatus Harrisoniibacteriota</taxon>
    </lineage>
</organism>
<sequence length="148" mass="16866">MDKELAGKFPALTFDMRYQFLNKTKTAAIEQARLEGRQPYSALIIYDQNIKSPVQLWSLDRLQIYHGWPVLKTEEYLSITNEQGSGVFTNAGVKAHYFIIPTDKVPLNPEGRLTQTAIAFEQNLIAGGIIPISLYNQRGEEIVKIYKF</sequence>
<reference evidence="1 2" key="1">
    <citation type="journal article" date="2016" name="Nat. Commun.">
        <title>Thousands of microbial genomes shed light on interconnected biogeochemical processes in an aquifer system.</title>
        <authorList>
            <person name="Anantharaman K."/>
            <person name="Brown C.T."/>
            <person name="Hug L.A."/>
            <person name="Sharon I."/>
            <person name="Castelle C.J."/>
            <person name="Probst A.J."/>
            <person name="Thomas B.C."/>
            <person name="Singh A."/>
            <person name="Wilkins M.J."/>
            <person name="Karaoz U."/>
            <person name="Brodie E.L."/>
            <person name="Williams K.H."/>
            <person name="Hubbard S.S."/>
            <person name="Banfield J.F."/>
        </authorList>
    </citation>
    <scope>NUCLEOTIDE SEQUENCE [LARGE SCALE GENOMIC DNA]</scope>
</reference>
<protein>
    <submittedName>
        <fullName evidence="1">Uncharacterized protein</fullName>
    </submittedName>
</protein>
<evidence type="ECO:0000313" key="2">
    <source>
        <dbReference type="Proteomes" id="UP000176626"/>
    </source>
</evidence>
<dbReference type="EMBL" id="MHJN01000009">
    <property type="protein sequence ID" value="OGY68921.1"/>
    <property type="molecule type" value="Genomic_DNA"/>
</dbReference>
<name>A0A1G1ZWP0_9BACT</name>
<dbReference type="Proteomes" id="UP000176626">
    <property type="component" value="Unassembled WGS sequence"/>
</dbReference>
<accession>A0A1G1ZWP0</accession>
<evidence type="ECO:0000313" key="1">
    <source>
        <dbReference type="EMBL" id="OGY68921.1"/>
    </source>
</evidence>